<dbReference type="EMBL" id="RCTF01000006">
    <property type="protein sequence ID" value="RLP78956.1"/>
    <property type="molecule type" value="Genomic_DNA"/>
</dbReference>
<dbReference type="InterPro" id="IPR036249">
    <property type="entry name" value="Thioredoxin-like_sf"/>
</dbReference>
<keyword evidence="3" id="KW-1185">Reference proteome</keyword>
<organism evidence="2 3">
    <name type="scientific">Xanthobacter tagetidis</name>
    <dbReference type="NCBI Taxonomy" id="60216"/>
    <lineage>
        <taxon>Bacteria</taxon>
        <taxon>Pseudomonadati</taxon>
        <taxon>Pseudomonadota</taxon>
        <taxon>Alphaproteobacteria</taxon>
        <taxon>Hyphomicrobiales</taxon>
        <taxon>Xanthobacteraceae</taxon>
        <taxon>Xanthobacter</taxon>
    </lineage>
</organism>
<proteinExistence type="inferred from homology"/>
<evidence type="ECO:0000313" key="2">
    <source>
        <dbReference type="EMBL" id="RLP78956.1"/>
    </source>
</evidence>
<dbReference type="AlphaFoldDB" id="A0A3L7AES0"/>
<evidence type="ECO:0000313" key="3">
    <source>
        <dbReference type="Proteomes" id="UP000269692"/>
    </source>
</evidence>
<dbReference type="Proteomes" id="UP000269692">
    <property type="component" value="Unassembled WGS sequence"/>
</dbReference>
<comment type="caution">
    <text evidence="2">The sequence shown here is derived from an EMBL/GenBank/DDBJ whole genome shotgun (WGS) entry which is preliminary data.</text>
</comment>
<dbReference type="Gene3D" id="3.40.30.10">
    <property type="entry name" value="Glutaredoxin"/>
    <property type="match status" value="1"/>
</dbReference>
<dbReference type="Pfam" id="PF07449">
    <property type="entry name" value="HyaE"/>
    <property type="match status" value="1"/>
</dbReference>
<dbReference type="InterPro" id="IPR010893">
    <property type="entry name" value="NiFe-hyd_mat_HyaE"/>
</dbReference>
<accession>A0A3L7AES0</accession>
<dbReference type="SUPFAM" id="SSF52833">
    <property type="entry name" value="Thioredoxin-like"/>
    <property type="match status" value="1"/>
</dbReference>
<comment type="similarity">
    <text evidence="1">Belongs to the HupG/HyaE family.</text>
</comment>
<dbReference type="RefSeq" id="WP_121622970.1">
    <property type="nucleotide sequence ID" value="NZ_JACIIW010000002.1"/>
</dbReference>
<reference evidence="2 3" key="1">
    <citation type="submission" date="2018-10" db="EMBL/GenBank/DDBJ databases">
        <title>Xanthobacter tagetidis genome sequencing and assembly.</title>
        <authorList>
            <person name="Maclea K.S."/>
            <person name="Goen A.E."/>
            <person name="Fatima S.A."/>
        </authorList>
    </citation>
    <scope>NUCLEOTIDE SEQUENCE [LARGE SCALE GENOMIC DNA]</scope>
    <source>
        <strain evidence="2 3">ATCC 700314</strain>
    </source>
</reference>
<protein>
    <submittedName>
        <fullName evidence="2">Hydrogenase</fullName>
    </submittedName>
</protein>
<dbReference type="OrthoDB" id="6560050at2"/>
<name>A0A3L7AES0_9HYPH</name>
<sequence>MTTLDTPAPRAAAAAALHPLVRRLIEDRGYAFVETDEALAGLDGRDHFLFLPAHGKTHLETPDIAVVLPELIAALGGAAQIGGAVAGAKLEAKLRDRLQLAVPALVVVRRGEAIGSVARMRDWDEYLARLGAVLAAPVPATH</sequence>
<evidence type="ECO:0000256" key="1">
    <source>
        <dbReference type="ARBA" id="ARBA00009004"/>
    </source>
</evidence>
<gene>
    <name evidence="2" type="ORF">D9R14_08860</name>
</gene>